<comment type="caution">
    <text evidence="1">The sequence shown here is derived from an EMBL/GenBank/DDBJ whole genome shotgun (WGS) entry which is preliminary data.</text>
</comment>
<reference evidence="1 2" key="1">
    <citation type="journal article" date="2017" name="Nat. Microbiol.">
        <title>Natural product diversity associated with the nematode symbionts Photorhabdus and Xenorhabdus.</title>
        <authorList>
            <person name="Tobias N.J."/>
            <person name="Wolff H."/>
            <person name="Djahanschiri B."/>
            <person name="Grundmann F."/>
            <person name="Kronenwerth M."/>
            <person name="Shi Y.M."/>
            <person name="Simonyi S."/>
            <person name="Grun P."/>
            <person name="Shapiro-Ilan D."/>
            <person name="Pidot S.J."/>
            <person name="Stinear T.P."/>
            <person name="Ebersberger I."/>
            <person name="Bode H.B."/>
        </authorList>
    </citation>
    <scope>NUCLEOTIDE SEQUENCE [LARGE SCALE GENOMIC DNA]</scope>
    <source>
        <strain evidence="1 2">DSM 17903</strain>
    </source>
</reference>
<organism evidence="1 2">
    <name type="scientific">Xenorhabdus hominickii</name>
    <dbReference type="NCBI Taxonomy" id="351679"/>
    <lineage>
        <taxon>Bacteria</taxon>
        <taxon>Pseudomonadati</taxon>
        <taxon>Pseudomonadota</taxon>
        <taxon>Gammaproteobacteria</taxon>
        <taxon>Enterobacterales</taxon>
        <taxon>Morganellaceae</taxon>
        <taxon>Xenorhabdus</taxon>
    </lineage>
</organism>
<protein>
    <submittedName>
        <fullName evidence="1">Uncharacterized protein</fullName>
    </submittedName>
</protein>
<dbReference type="Proteomes" id="UP000225433">
    <property type="component" value="Unassembled WGS sequence"/>
</dbReference>
<evidence type="ECO:0000313" key="1">
    <source>
        <dbReference type="EMBL" id="PHM54032.1"/>
    </source>
</evidence>
<dbReference type="AlphaFoldDB" id="A0A2G0Q4A5"/>
<sequence>MGDFDAEALIKAEEMISGVHACYSQIQYYDEKTSPFIYTETLSRLKKISKLSFG</sequence>
<proteinExistence type="predicted"/>
<evidence type="ECO:0000313" key="2">
    <source>
        <dbReference type="Proteomes" id="UP000225433"/>
    </source>
</evidence>
<dbReference type="EMBL" id="NJAI01000005">
    <property type="protein sequence ID" value="PHM54032.1"/>
    <property type="molecule type" value="Genomic_DNA"/>
</dbReference>
<accession>A0A2G0Q4A5</accession>
<gene>
    <name evidence="1" type="ORF">Xhom_03102</name>
</gene>
<name>A0A2G0Q4A5_XENHO</name>